<dbReference type="InterPro" id="IPR011705">
    <property type="entry name" value="BACK"/>
</dbReference>
<dbReference type="PANTHER" id="PTHR24410">
    <property type="entry name" value="HL07962P-RELATED"/>
    <property type="match status" value="1"/>
</dbReference>
<gene>
    <name evidence="3" type="ORF">mPipKuh1_014725</name>
</gene>
<sequence length="119" mass="13591">MSEFSYPVYRAFLEYLYTDSISLPPEEAVGLLDLATFYRENRLKKLCQQTIKQGICEENAIALLSAAVKYDAQDLEEFCFRFCVNHLTVVTQTSGFAEMDHDLLKNFISKASRVGAFKN</sequence>
<dbReference type="Pfam" id="PF00651">
    <property type="entry name" value="BTB"/>
    <property type="match status" value="1"/>
</dbReference>
<dbReference type="Gene3D" id="3.30.710.10">
    <property type="entry name" value="Potassium Channel Kv1.1, Chain A"/>
    <property type="match status" value="1"/>
</dbReference>
<proteinExistence type="predicted"/>
<reference evidence="3 4" key="1">
    <citation type="journal article" date="2020" name="Nature">
        <title>Six reference-quality genomes reveal evolution of bat adaptations.</title>
        <authorList>
            <person name="Jebb D."/>
            <person name="Huang Z."/>
            <person name="Pippel M."/>
            <person name="Hughes G.M."/>
            <person name="Lavrichenko K."/>
            <person name="Devanna P."/>
            <person name="Winkler S."/>
            <person name="Jermiin L.S."/>
            <person name="Skirmuntt E.C."/>
            <person name="Katzourakis A."/>
            <person name="Burkitt-Gray L."/>
            <person name="Ray D.A."/>
            <person name="Sullivan K.A.M."/>
            <person name="Roscito J.G."/>
            <person name="Kirilenko B.M."/>
            <person name="Davalos L.M."/>
            <person name="Corthals A.P."/>
            <person name="Power M.L."/>
            <person name="Jones G."/>
            <person name="Ransome R.D."/>
            <person name="Dechmann D.K.N."/>
            <person name="Locatelli A.G."/>
            <person name="Puechmaille S.J."/>
            <person name="Fedrigo O."/>
            <person name="Jarvis E.D."/>
            <person name="Hiller M."/>
            <person name="Vernes S.C."/>
            <person name="Myers E.W."/>
            <person name="Teeling E.C."/>
        </authorList>
    </citation>
    <scope>NUCLEOTIDE SEQUENCE [LARGE SCALE GENOMIC DNA]</scope>
    <source>
        <strain evidence="3">MPipKuh1</strain>
        <tissue evidence="3">Flight muscle</tissue>
    </source>
</reference>
<dbReference type="AlphaFoldDB" id="A0A7J7ZMQ8"/>
<feature type="domain" description="BTB" evidence="1">
    <location>
        <begin position="2"/>
        <end position="53"/>
    </location>
</feature>
<dbReference type="InterPro" id="IPR000210">
    <property type="entry name" value="BTB/POZ_dom"/>
</dbReference>
<dbReference type="CDD" id="cd18529">
    <property type="entry name" value="BACK_RCBTB2"/>
    <property type="match status" value="1"/>
</dbReference>
<dbReference type="FunFam" id="1.25.40.420:FF:000006">
    <property type="entry name" value="RCC1 and BTB domain-containing protein 2 isoform X1"/>
    <property type="match status" value="1"/>
</dbReference>
<dbReference type="EMBL" id="JACAGB010000003">
    <property type="protein sequence ID" value="KAF6375186.1"/>
    <property type="molecule type" value="Genomic_DNA"/>
</dbReference>
<dbReference type="Proteomes" id="UP000558488">
    <property type="component" value="Unassembled WGS sequence"/>
</dbReference>
<evidence type="ECO:0000259" key="1">
    <source>
        <dbReference type="Pfam" id="PF00651"/>
    </source>
</evidence>
<dbReference type="Gene3D" id="1.25.40.420">
    <property type="match status" value="1"/>
</dbReference>
<evidence type="ECO:0000313" key="3">
    <source>
        <dbReference type="EMBL" id="KAF6375186.1"/>
    </source>
</evidence>
<evidence type="ECO:0000313" key="4">
    <source>
        <dbReference type="Proteomes" id="UP000558488"/>
    </source>
</evidence>
<keyword evidence="4" id="KW-1185">Reference proteome</keyword>
<dbReference type="SUPFAM" id="SSF54695">
    <property type="entry name" value="POZ domain"/>
    <property type="match status" value="1"/>
</dbReference>
<protein>
    <submittedName>
        <fullName evidence="3">RCC1 and BTB domain containing protein 2</fullName>
    </submittedName>
</protein>
<accession>A0A7J7ZMQ8</accession>
<dbReference type="InterPro" id="IPR051481">
    <property type="entry name" value="BTB-POZ/Galectin-3-binding"/>
</dbReference>
<dbReference type="PANTHER" id="PTHR24410:SF23">
    <property type="entry name" value="BTB DOMAIN-CONTAINING PROTEIN-RELATED"/>
    <property type="match status" value="1"/>
</dbReference>
<feature type="domain" description="BACK" evidence="2">
    <location>
        <begin position="61"/>
        <end position="110"/>
    </location>
</feature>
<dbReference type="Pfam" id="PF07707">
    <property type="entry name" value="BACK"/>
    <property type="match status" value="1"/>
</dbReference>
<dbReference type="InterPro" id="IPR011333">
    <property type="entry name" value="SKP1/BTB/POZ_sf"/>
</dbReference>
<comment type="caution">
    <text evidence="3">The sequence shown here is derived from an EMBL/GenBank/DDBJ whole genome shotgun (WGS) entry which is preliminary data.</text>
</comment>
<organism evidence="3 4">
    <name type="scientific">Pipistrellus kuhlii</name>
    <name type="common">Kuhl's pipistrelle</name>
    <dbReference type="NCBI Taxonomy" id="59472"/>
    <lineage>
        <taxon>Eukaryota</taxon>
        <taxon>Metazoa</taxon>
        <taxon>Chordata</taxon>
        <taxon>Craniata</taxon>
        <taxon>Vertebrata</taxon>
        <taxon>Euteleostomi</taxon>
        <taxon>Mammalia</taxon>
        <taxon>Eutheria</taxon>
        <taxon>Laurasiatheria</taxon>
        <taxon>Chiroptera</taxon>
        <taxon>Yangochiroptera</taxon>
        <taxon>Vespertilionidae</taxon>
        <taxon>Pipistrellus</taxon>
    </lineage>
</organism>
<name>A0A7J7ZMQ8_PIPKU</name>
<evidence type="ECO:0000259" key="2">
    <source>
        <dbReference type="Pfam" id="PF07707"/>
    </source>
</evidence>